<reference evidence="2 3" key="1">
    <citation type="submission" date="2017-10" db="EMBL/GenBank/DDBJ databases">
        <title>Resolving the taxonomy of Roseburia spp., Eubacterium rectale and Agathobacter spp. through phylogenomic analysis.</title>
        <authorList>
            <person name="Sheridan P.O."/>
            <person name="Walker A.W."/>
            <person name="Duncan S.H."/>
            <person name="Scott K.P."/>
            <person name="Toole P.W.O."/>
            <person name="Luis P."/>
            <person name="Flint H.J."/>
        </authorList>
    </citation>
    <scope>NUCLEOTIDE SEQUENCE [LARGE SCALE GENOMIC DNA]</scope>
    <source>
        <strain evidence="2 3">JK623</strain>
    </source>
</reference>
<proteinExistence type="predicted"/>
<accession>A0A2G3E1V6</accession>
<dbReference type="Proteomes" id="UP000224563">
    <property type="component" value="Unassembled WGS sequence"/>
</dbReference>
<comment type="caution">
    <text evidence="2">The sequence shown here is derived from an EMBL/GenBank/DDBJ whole genome shotgun (WGS) entry which is preliminary data.</text>
</comment>
<evidence type="ECO:0000313" key="3">
    <source>
        <dbReference type="Proteomes" id="UP000224563"/>
    </source>
</evidence>
<dbReference type="AlphaFoldDB" id="A0A2G3E1V6"/>
<name>A0A2G3E1V6_9FIRM</name>
<keyword evidence="3" id="KW-1185">Reference proteome</keyword>
<feature type="transmembrane region" description="Helical" evidence="1">
    <location>
        <begin position="30"/>
        <end position="47"/>
    </location>
</feature>
<keyword evidence="1" id="KW-1133">Transmembrane helix</keyword>
<sequence>MICLTDKFELVAMGVCLNISQEVGISLKKYMIVICVALIMILIGFGIKHHVDKNDIDFSNAERISLVYSGNINVEITDKDDIKTLKEIISGVSYRENPSCGFGYDYAVIFEYENNKTYMCIAYDGCSHARINNTNRYVRIKSRDTLNGILQKYGIPEIGPI</sequence>
<keyword evidence="1" id="KW-0812">Transmembrane</keyword>
<reference evidence="2 3" key="2">
    <citation type="submission" date="2017-10" db="EMBL/GenBank/DDBJ databases">
        <authorList>
            <person name="Banno H."/>
            <person name="Chua N.-H."/>
        </authorList>
    </citation>
    <scope>NUCLEOTIDE SEQUENCE [LARGE SCALE GENOMIC DNA]</scope>
    <source>
        <strain evidence="2 3">JK623</strain>
    </source>
</reference>
<evidence type="ECO:0000313" key="2">
    <source>
        <dbReference type="EMBL" id="PHU37093.1"/>
    </source>
</evidence>
<dbReference type="EMBL" id="PDYG01000080">
    <property type="protein sequence ID" value="PHU37093.1"/>
    <property type="molecule type" value="Genomic_DNA"/>
</dbReference>
<evidence type="ECO:0000256" key="1">
    <source>
        <dbReference type="SAM" id="Phobius"/>
    </source>
</evidence>
<gene>
    <name evidence="2" type="ORF">CSX02_09760</name>
</gene>
<protein>
    <submittedName>
        <fullName evidence="2">Uncharacterized protein</fullName>
    </submittedName>
</protein>
<organism evidence="2 3">
    <name type="scientific">Agathobacter ruminis</name>
    <dbReference type="NCBI Taxonomy" id="1712665"/>
    <lineage>
        <taxon>Bacteria</taxon>
        <taxon>Bacillati</taxon>
        <taxon>Bacillota</taxon>
        <taxon>Clostridia</taxon>
        <taxon>Lachnospirales</taxon>
        <taxon>Lachnospiraceae</taxon>
        <taxon>Agathobacter</taxon>
    </lineage>
</organism>
<keyword evidence="1" id="KW-0472">Membrane</keyword>